<comment type="caution">
    <text evidence="2">The sequence shown here is derived from an EMBL/GenBank/DDBJ whole genome shotgun (WGS) entry which is preliminary data.</text>
</comment>
<reference evidence="2 3" key="1">
    <citation type="submission" date="2018-06" db="EMBL/GenBank/DDBJ databases">
        <title>Genomic Encyclopedia of Type Strains, Phase IV (KMG-IV): sequencing the most valuable type-strain genomes for metagenomic binning, comparative biology and taxonomic classification.</title>
        <authorList>
            <person name="Goeker M."/>
        </authorList>
    </citation>
    <scope>NUCLEOTIDE SEQUENCE [LARGE SCALE GENOMIC DNA]</scope>
    <source>
        <strain evidence="2 3">DSM 24032</strain>
    </source>
</reference>
<dbReference type="Proteomes" id="UP000253083">
    <property type="component" value="Unassembled WGS sequence"/>
</dbReference>
<dbReference type="Pfam" id="PF12697">
    <property type="entry name" value="Abhydrolase_6"/>
    <property type="match status" value="1"/>
</dbReference>
<dbReference type="EMBL" id="QNRT01000002">
    <property type="protein sequence ID" value="RBP50952.1"/>
    <property type="molecule type" value="Genomic_DNA"/>
</dbReference>
<dbReference type="InterPro" id="IPR000073">
    <property type="entry name" value="AB_hydrolase_1"/>
</dbReference>
<dbReference type="AlphaFoldDB" id="A0A395JJP6"/>
<sequence>MSLSLFRRAQFRFWRYAEPRAIFEWQSFYALKPLLKRLPKGDGHAVVVFPGFGGSDRSTKPMRKLLSDLGYRSYGWGLGTNLIFDDHLEAEMVALVREVADETGGKVSLVGWSLGGLFAREVAKACPDVVRNVISLGSPISGRTRHSNAHRLFQAINGKPSDLEYTRRLSLSTAPPVPTTSIYSKTDGIVAWEGSIQAESDLAESIQVPASHLGIGVNPLAMYILADRLRQTDMAWRKFSFSGLRKIIFAKPPANVAVANDGARAH</sequence>
<dbReference type="InParanoid" id="A0A395JJP6"/>
<evidence type="ECO:0000259" key="1">
    <source>
        <dbReference type="Pfam" id="PF12697"/>
    </source>
</evidence>
<gene>
    <name evidence="2" type="ORF">DFR28_102369</name>
</gene>
<proteinExistence type="predicted"/>
<dbReference type="Gene3D" id="3.40.50.1820">
    <property type="entry name" value="alpha/beta hydrolase"/>
    <property type="match status" value="1"/>
</dbReference>
<dbReference type="InterPro" id="IPR029058">
    <property type="entry name" value="AB_hydrolase_fold"/>
</dbReference>
<dbReference type="OrthoDB" id="345573at2"/>
<evidence type="ECO:0000313" key="2">
    <source>
        <dbReference type="EMBL" id="RBP50952.1"/>
    </source>
</evidence>
<keyword evidence="3" id="KW-1185">Reference proteome</keyword>
<name>A0A395JJP6_9GAMM</name>
<dbReference type="GO" id="GO:0016787">
    <property type="term" value="F:hydrolase activity"/>
    <property type="evidence" value="ECO:0007669"/>
    <property type="project" value="UniProtKB-KW"/>
</dbReference>
<feature type="domain" description="AB hydrolase-1" evidence="1">
    <location>
        <begin position="31"/>
        <end position="236"/>
    </location>
</feature>
<protein>
    <submittedName>
        <fullName evidence="2">Alpha/beta hydrolase family protein</fullName>
    </submittedName>
</protein>
<dbReference type="SUPFAM" id="SSF53474">
    <property type="entry name" value="alpha/beta-Hydrolases"/>
    <property type="match status" value="1"/>
</dbReference>
<organism evidence="2 3">
    <name type="scientific">Arenicella xantha</name>
    <dbReference type="NCBI Taxonomy" id="644221"/>
    <lineage>
        <taxon>Bacteria</taxon>
        <taxon>Pseudomonadati</taxon>
        <taxon>Pseudomonadota</taxon>
        <taxon>Gammaproteobacteria</taxon>
        <taxon>Arenicellales</taxon>
        <taxon>Arenicellaceae</taxon>
        <taxon>Arenicella</taxon>
    </lineage>
</organism>
<accession>A0A395JJP6</accession>
<keyword evidence="2" id="KW-0378">Hydrolase</keyword>
<evidence type="ECO:0000313" key="3">
    <source>
        <dbReference type="Proteomes" id="UP000253083"/>
    </source>
</evidence>
<dbReference type="RefSeq" id="WP_113953760.1">
    <property type="nucleotide sequence ID" value="NZ_QNRT01000002.1"/>
</dbReference>